<feature type="compositionally biased region" description="Polar residues" evidence="1">
    <location>
        <begin position="527"/>
        <end position="556"/>
    </location>
</feature>
<feature type="compositionally biased region" description="Polar residues" evidence="1">
    <location>
        <begin position="888"/>
        <end position="897"/>
    </location>
</feature>
<feature type="compositionally biased region" description="Polar residues" evidence="1">
    <location>
        <begin position="99"/>
        <end position="113"/>
    </location>
</feature>
<dbReference type="OrthoDB" id="3263734at2759"/>
<evidence type="ECO:0000313" key="3">
    <source>
        <dbReference type="Proteomes" id="UP000059188"/>
    </source>
</evidence>
<feature type="compositionally biased region" description="Basic and acidic residues" evidence="1">
    <location>
        <begin position="831"/>
        <end position="844"/>
    </location>
</feature>
<feature type="compositionally biased region" description="Polar residues" evidence="1">
    <location>
        <begin position="455"/>
        <end position="464"/>
    </location>
</feature>
<feature type="compositionally biased region" description="Polar residues" evidence="1">
    <location>
        <begin position="292"/>
        <end position="304"/>
    </location>
</feature>
<dbReference type="Proteomes" id="UP000059188">
    <property type="component" value="Unassembled WGS sequence"/>
</dbReference>
<protein>
    <submittedName>
        <fullName evidence="2">GA28568 gene product from transcript GA28568-RA</fullName>
    </submittedName>
</protein>
<feature type="compositionally biased region" description="Pro residues" evidence="1">
    <location>
        <begin position="610"/>
        <end position="621"/>
    </location>
</feature>
<feature type="compositionally biased region" description="Low complexity" evidence="1">
    <location>
        <begin position="857"/>
        <end position="867"/>
    </location>
</feature>
<reference evidence="2 3" key="1">
    <citation type="submission" date="2014-11" db="EMBL/GenBank/DDBJ databases">
        <authorList>
            <person name="Wibberg Daniel"/>
        </authorList>
    </citation>
    <scope>NUCLEOTIDE SEQUENCE [LARGE SCALE GENOMIC DNA]</scope>
    <source>
        <strain evidence="2">Rhizoctonia solani AG1-IB 7/3/14</strain>
    </source>
</reference>
<sequence length="1062" mass="116797">MSPRKKNTNQTSPSKQSTINNFFRSKPKHAATSTRPKRLARSSLAARPLRSNRSPDLEILDLTQDTSPAKELDSPPSAKKRKIEATSPDRSPIRGAPQTPFQPISGRSPSPTSYIYRKAMESEPGSSAQPGLVSPAPSQTGHSRDMLEFDPDETIESSQTQYIHLTFTPPFQRILDVDPGRVPAPVFTHASVRNDQKSHNQSSSRKTPAPTHTTEESLSTFFIPSSQGEVSEPSTPRKRNRTALDRPVANYTPSKPAASNAEDSNTFIRSGNVPKTQRPTTTTMPPSGYPTFANTPAKSATRANPFTPGFSSPRPIPTPLYSSDRMAGSEGDPSLEATELGTVESPPKPPKNSTTATGLHPDAPSSLSRGQYTPHRRQRAATPLLPIYNINPNPPQTPGRVSQHIPPSSPSDLPSPGRIMSSLALEVPRNINNNVPPLDPLDFDGGVPEHHACETTRSQHQADGSSNRSRSSSLTVIPSSQPFHDSSPPPEYDLDPKRHSFNQSRMQSFNQLPIPVQPPGGFESRLPTDSSRPYFTAQTHQSPAYSSESLPPSQSPIKGGQFDPNQSAAGMRGVFGMLGFGSEADHYERQNGSHQGPADEEMDAHIPPVYDLPPSSPPPQTPTHHESRESSPESYLVPVSGRKTKAKRRVGKTPTHNSPLIRAFEAAKKRGKTATPSVVRRPASRTSQTASTPANDMDLDSSPVRDSLLSDKGSPFKASGSKADSRVTHTPNLVRRSQKVTQAIQSKGIQNTRQTRADTSTQRLKSVDREVVESSDAEEMEIDIRPSSVLPTSTRATAGARDSTEPTKPAIAATLRRDRFLTRCSEELKDQAHILDTPAREERLPSSVSPSPPRVSPSPVRSIRYSSPPMPENTQTQEEFETPWESLRPSQSVSQVYERQLIEQAERERRSRTEQDTERQNAKVLVEESPEDGVGKIEDIEPREEEESQDQEPARPVTISLEPHSPTNVPDEQPRSSLPHWFSTPKSRRIVEKQHYVVTPTKTTRRTPARATPSRKSMTPSSVLREDDPDEEYTYVEETFNPTESQQSFLNRILLGNGSEID</sequence>
<feature type="compositionally biased region" description="Acidic residues" evidence="1">
    <location>
        <begin position="941"/>
        <end position="950"/>
    </location>
</feature>
<name>A0A0B7FST7_THACB</name>
<feature type="compositionally biased region" description="Polar residues" evidence="1">
    <location>
        <begin position="739"/>
        <end position="764"/>
    </location>
</feature>
<feature type="compositionally biased region" description="Polar residues" evidence="1">
    <location>
        <begin position="8"/>
        <end position="23"/>
    </location>
</feature>
<feature type="compositionally biased region" description="Basic residues" evidence="1">
    <location>
        <begin position="642"/>
        <end position="651"/>
    </location>
</feature>
<feature type="region of interest" description="Disordered" evidence="1">
    <location>
        <begin position="511"/>
        <end position="808"/>
    </location>
</feature>
<feature type="compositionally biased region" description="Polar residues" evidence="1">
    <location>
        <begin position="261"/>
        <end position="285"/>
    </location>
</feature>
<organism evidence="2 3">
    <name type="scientific">Thanatephorus cucumeris (strain AG1-IB / isolate 7/3/14)</name>
    <name type="common">Lettuce bottom rot fungus</name>
    <name type="synonym">Rhizoctonia solani</name>
    <dbReference type="NCBI Taxonomy" id="1108050"/>
    <lineage>
        <taxon>Eukaryota</taxon>
        <taxon>Fungi</taxon>
        <taxon>Dikarya</taxon>
        <taxon>Basidiomycota</taxon>
        <taxon>Agaricomycotina</taxon>
        <taxon>Agaricomycetes</taxon>
        <taxon>Cantharellales</taxon>
        <taxon>Ceratobasidiaceae</taxon>
        <taxon>Rhizoctonia</taxon>
        <taxon>Rhizoctonia solani AG-1</taxon>
    </lineage>
</organism>
<dbReference type="AlphaFoldDB" id="A0A0B7FST7"/>
<gene>
    <name evidence="2" type="ORF">RSOLAG1IB_03221</name>
</gene>
<feature type="compositionally biased region" description="Polar residues" evidence="1">
    <location>
        <begin position="474"/>
        <end position="484"/>
    </location>
</feature>
<feature type="compositionally biased region" description="Basic residues" evidence="1">
    <location>
        <begin position="25"/>
        <end position="40"/>
    </location>
</feature>
<evidence type="ECO:0000313" key="2">
    <source>
        <dbReference type="EMBL" id="CEL59288.1"/>
    </source>
</evidence>
<feature type="compositionally biased region" description="Basic and acidic residues" evidence="1">
    <location>
        <begin position="900"/>
        <end position="921"/>
    </location>
</feature>
<evidence type="ECO:0000256" key="1">
    <source>
        <dbReference type="SAM" id="MobiDB-lite"/>
    </source>
</evidence>
<accession>A0A0B7FST7</accession>
<feature type="compositionally biased region" description="Polar residues" evidence="1">
    <location>
        <begin position="684"/>
        <end position="694"/>
    </location>
</feature>
<feature type="region of interest" description="Disordered" evidence="1">
    <location>
        <begin position="190"/>
        <end position="419"/>
    </location>
</feature>
<feature type="region of interest" description="Disordered" evidence="1">
    <location>
        <begin position="436"/>
        <end position="498"/>
    </location>
</feature>
<proteinExistence type="predicted"/>
<feature type="region of interest" description="Disordered" evidence="1">
    <location>
        <begin position="1"/>
        <end position="161"/>
    </location>
</feature>
<keyword evidence="3" id="KW-1185">Reference proteome</keyword>
<dbReference type="STRING" id="1108050.A0A0B7FST7"/>
<feature type="region of interest" description="Disordered" evidence="1">
    <location>
        <begin position="831"/>
        <end position="1029"/>
    </location>
</feature>
<feature type="compositionally biased region" description="Polar residues" evidence="1">
    <location>
        <begin position="199"/>
        <end position="234"/>
    </location>
</feature>
<dbReference type="EMBL" id="LN679103">
    <property type="protein sequence ID" value="CEL59288.1"/>
    <property type="molecule type" value="Genomic_DNA"/>
</dbReference>